<reference evidence="1" key="1">
    <citation type="submission" date="2024-02" db="EMBL/GenBank/DDBJ databases">
        <authorList>
            <consortium name="Clinical and Environmental Microbiology Branch: Whole genome sequencing antimicrobial resistance pathogens in the healthcare setting"/>
        </authorList>
    </citation>
    <scope>NUCLEOTIDE SEQUENCE</scope>
    <source>
        <strain evidence="1">2020GO-00142</strain>
    </source>
</reference>
<evidence type="ECO:0000313" key="1">
    <source>
        <dbReference type="EMBL" id="EMP9431371.1"/>
    </source>
</evidence>
<organism evidence="1">
    <name type="scientific">Providencia stuartii</name>
    <dbReference type="NCBI Taxonomy" id="588"/>
    <lineage>
        <taxon>Bacteria</taxon>
        <taxon>Pseudomonadati</taxon>
        <taxon>Pseudomonadota</taxon>
        <taxon>Gammaproteobacteria</taxon>
        <taxon>Enterobacterales</taxon>
        <taxon>Morganellaceae</taxon>
        <taxon>Providencia</taxon>
    </lineage>
</organism>
<dbReference type="Pfam" id="PF05962">
    <property type="entry name" value="HutD"/>
    <property type="match status" value="1"/>
</dbReference>
<dbReference type="InterPro" id="IPR011051">
    <property type="entry name" value="RmlC_Cupin_sf"/>
</dbReference>
<comment type="caution">
    <text evidence="1">The sequence shown here is derived from an EMBL/GenBank/DDBJ whole genome shotgun (WGS) entry which is preliminary data.</text>
</comment>
<sequence>MTRVLSAENYQKMPWKNGQGFTLEIARSHGVGLTDFDWRVSIADVKTAGAFSHFPNRKRIIGVLDGGSGLALHIDQKAAVTLRQKQFFAFHGESDVYAELLDEAIRDFNLIYNPEKYAAHLHWFHTQQSPVPWISDAERVLIFNIADQLNVTVDGKSYALNAFETLLVENEGNSLAYIAASLSEYDFCLIELFSKS</sequence>
<dbReference type="Gene3D" id="2.60.120.10">
    <property type="entry name" value="Jelly Rolls"/>
    <property type="match status" value="1"/>
</dbReference>
<dbReference type="InterPro" id="IPR014710">
    <property type="entry name" value="RmlC-like_jellyroll"/>
</dbReference>
<dbReference type="SUPFAM" id="SSF51182">
    <property type="entry name" value="RmlC-like cupins"/>
    <property type="match status" value="1"/>
</dbReference>
<dbReference type="InterPro" id="IPR010282">
    <property type="entry name" value="Uncharacterised_HutD/Ves"/>
</dbReference>
<dbReference type="EMBL" id="AAZDVE040000002">
    <property type="protein sequence ID" value="EMP9431371.1"/>
    <property type="molecule type" value="Genomic_DNA"/>
</dbReference>
<protein>
    <submittedName>
        <fullName evidence="1">HutD family protein</fullName>
    </submittedName>
</protein>
<name>A0AAI9MVF3_PROST</name>
<dbReference type="PANTHER" id="PTHR37943:SF1">
    <property type="entry name" value="PROTEIN VES"/>
    <property type="match status" value="1"/>
</dbReference>
<proteinExistence type="predicted"/>
<dbReference type="CDD" id="cd20293">
    <property type="entry name" value="cupin_HutD_N"/>
    <property type="match status" value="1"/>
</dbReference>
<dbReference type="PANTHER" id="PTHR37943">
    <property type="entry name" value="PROTEIN VES"/>
    <property type="match status" value="1"/>
</dbReference>
<gene>
    <name evidence="1" type="ORF">JRA39_000364</name>
</gene>
<accession>A0AAI9MVF3</accession>
<dbReference type="AlphaFoldDB" id="A0AAI9MVF3"/>